<feature type="domain" description="Ion transport" evidence="7">
    <location>
        <begin position="14"/>
        <end position="189"/>
    </location>
</feature>
<comment type="subcellular location">
    <subcellularLocation>
        <location evidence="1">Membrane</location>
        <topology evidence="1">Multi-pass membrane protein</topology>
    </subcellularLocation>
</comment>
<keyword evidence="3 6" id="KW-1133">Transmembrane helix</keyword>
<keyword evidence="4 6" id="KW-0472">Membrane</keyword>
<dbReference type="AlphaFoldDB" id="A0A2P6SF75"/>
<keyword evidence="5" id="KW-0813">Transport</keyword>
<dbReference type="GO" id="GO:0034220">
    <property type="term" value="P:monoatomic ion transmembrane transport"/>
    <property type="evidence" value="ECO:0007669"/>
    <property type="project" value="UniProtKB-KW"/>
</dbReference>
<dbReference type="SUPFAM" id="SSF81324">
    <property type="entry name" value="Voltage-gated potassium channels"/>
    <property type="match status" value="1"/>
</dbReference>
<evidence type="ECO:0000256" key="2">
    <source>
        <dbReference type="ARBA" id="ARBA00022692"/>
    </source>
</evidence>
<protein>
    <submittedName>
        <fullName evidence="8">Putative Ion transport domain-containing protein</fullName>
    </submittedName>
</protein>
<feature type="transmembrane region" description="Helical" evidence="6">
    <location>
        <begin position="170"/>
        <end position="189"/>
    </location>
</feature>
<dbReference type="PANTHER" id="PTHR45651">
    <property type="entry name" value="CYCLIC NUCLEOTIDE-GATED ION CHANNEL 15-RELATED-RELATED"/>
    <property type="match status" value="1"/>
</dbReference>
<accession>A0A2P6SF75</accession>
<dbReference type="InterPro" id="IPR005821">
    <property type="entry name" value="Ion_trans_dom"/>
</dbReference>
<dbReference type="EMBL" id="PDCK01000039">
    <property type="protein sequence ID" value="PRQ57331.1"/>
    <property type="molecule type" value="Genomic_DNA"/>
</dbReference>
<evidence type="ECO:0000259" key="7">
    <source>
        <dbReference type="Pfam" id="PF00520"/>
    </source>
</evidence>
<dbReference type="PANTHER" id="PTHR45651:SF68">
    <property type="entry name" value="ION TRANSPORT DOMAIN-CONTAINING PROTEIN"/>
    <property type="match status" value="1"/>
</dbReference>
<name>A0A2P6SF75_ROSCH</name>
<evidence type="ECO:0000256" key="1">
    <source>
        <dbReference type="ARBA" id="ARBA00004141"/>
    </source>
</evidence>
<dbReference type="STRING" id="74649.A0A2P6SF75"/>
<dbReference type="Proteomes" id="UP000238479">
    <property type="component" value="Chromosome 1"/>
</dbReference>
<feature type="transmembrane region" description="Helical" evidence="6">
    <location>
        <begin position="42"/>
        <end position="67"/>
    </location>
</feature>
<evidence type="ECO:0000313" key="8">
    <source>
        <dbReference type="EMBL" id="PRQ57331.1"/>
    </source>
</evidence>
<dbReference type="GO" id="GO:0016020">
    <property type="term" value="C:membrane"/>
    <property type="evidence" value="ECO:0007669"/>
    <property type="project" value="UniProtKB-SubCell"/>
</dbReference>
<keyword evidence="5" id="KW-0406">Ion transport</keyword>
<evidence type="ECO:0000313" key="9">
    <source>
        <dbReference type="Proteomes" id="UP000238479"/>
    </source>
</evidence>
<keyword evidence="9" id="KW-1185">Reference proteome</keyword>
<organism evidence="8 9">
    <name type="scientific">Rosa chinensis</name>
    <name type="common">China rose</name>
    <dbReference type="NCBI Taxonomy" id="74649"/>
    <lineage>
        <taxon>Eukaryota</taxon>
        <taxon>Viridiplantae</taxon>
        <taxon>Streptophyta</taxon>
        <taxon>Embryophyta</taxon>
        <taxon>Tracheophyta</taxon>
        <taxon>Spermatophyta</taxon>
        <taxon>Magnoliopsida</taxon>
        <taxon>eudicotyledons</taxon>
        <taxon>Gunneridae</taxon>
        <taxon>Pentapetalae</taxon>
        <taxon>rosids</taxon>
        <taxon>fabids</taxon>
        <taxon>Rosales</taxon>
        <taxon>Rosaceae</taxon>
        <taxon>Rosoideae</taxon>
        <taxon>Rosoideae incertae sedis</taxon>
        <taxon>Rosa</taxon>
    </lineage>
</organism>
<dbReference type="Pfam" id="PF00520">
    <property type="entry name" value="Ion_trans"/>
    <property type="match status" value="1"/>
</dbReference>
<keyword evidence="5" id="KW-0407">Ion channel</keyword>
<evidence type="ECO:0000256" key="5">
    <source>
        <dbReference type="ARBA" id="ARBA00023303"/>
    </source>
</evidence>
<reference evidence="8 9" key="1">
    <citation type="journal article" date="2018" name="Nat. Genet.">
        <title>The Rosa genome provides new insights in the design of modern roses.</title>
        <authorList>
            <person name="Bendahmane M."/>
        </authorList>
    </citation>
    <scope>NUCLEOTIDE SEQUENCE [LARGE SCALE GENOMIC DNA]</scope>
    <source>
        <strain evidence="9">cv. Old Blush</strain>
    </source>
</reference>
<evidence type="ECO:0000256" key="3">
    <source>
        <dbReference type="ARBA" id="ARBA00022989"/>
    </source>
</evidence>
<evidence type="ECO:0000256" key="4">
    <source>
        <dbReference type="ARBA" id="ARBA00023136"/>
    </source>
</evidence>
<gene>
    <name evidence="8" type="ORF">RchiOBHm_Chr1g0347161</name>
</gene>
<sequence length="199" mass="22384">MRGSASFTRMFLNALVLLQYVPRVIRIYLSGTSLNIQTRIGIWIQAVFNFLPFILSGHILGAIWYFFAIQREIACWEHGCRSEDGCNVSSFDCDDNGTRNITNLDILCPINPSNKSLLFDFGVFLGAVQSGMMGSTNFSQKLLQCFWWGLRNLSSLGSNLEPSSSQWENIFAVFIFLSGMMLFLIYLSATLQVNICAKS</sequence>
<comment type="caution">
    <text evidence="8">The sequence shown here is derived from an EMBL/GenBank/DDBJ whole genome shotgun (WGS) entry which is preliminary data.</text>
</comment>
<evidence type="ECO:0000256" key="6">
    <source>
        <dbReference type="SAM" id="Phobius"/>
    </source>
</evidence>
<dbReference type="Gramene" id="PRQ57331">
    <property type="protein sequence ID" value="PRQ57331"/>
    <property type="gene ID" value="RchiOBHm_Chr1g0347161"/>
</dbReference>
<proteinExistence type="predicted"/>
<keyword evidence="2 6" id="KW-0812">Transmembrane</keyword>